<dbReference type="RefSeq" id="WP_019386100.1">
    <property type="nucleotide sequence ID" value="NZ_ALIH01000001.1"/>
</dbReference>
<accession>A0A1M6AQQ0</accession>
<keyword evidence="3" id="KW-1185">Reference proteome</keyword>
<sequence>MKKQILILLLSSFILSCGGKEKNQNQSESNEIELIQEIDSIEAATKELKSTEESIEASIKKLDDMLNEI</sequence>
<dbReference type="PROSITE" id="PS51257">
    <property type="entry name" value="PROKAR_LIPOPROTEIN"/>
    <property type="match status" value="1"/>
</dbReference>
<evidence type="ECO:0000313" key="3">
    <source>
        <dbReference type="Proteomes" id="UP000184396"/>
    </source>
</evidence>
<dbReference type="EMBL" id="FQYK01000001">
    <property type="protein sequence ID" value="SHI38785.1"/>
    <property type="molecule type" value="Genomic_DNA"/>
</dbReference>
<dbReference type="Proteomes" id="UP000184396">
    <property type="component" value="Unassembled WGS sequence"/>
</dbReference>
<dbReference type="STRING" id="1178825.SAMN05216261_0565"/>
<keyword evidence="1" id="KW-0175">Coiled coil</keyword>
<dbReference type="AlphaFoldDB" id="A0A1M6AQQ0"/>
<evidence type="ECO:0008006" key="4">
    <source>
        <dbReference type="Google" id="ProtNLM"/>
    </source>
</evidence>
<proteinExistence type="predicted"/>
<dbReference type="OrthoDB" id="9994457at2"/>
<reference evidence="2 3" key="1">
    <citation type="submission" date="2016-11" db="EMBL/GenBank/DDBJ databases">
        <authorList>
            <person name="Jaros S."/>
            <person name="Januszkiewicz K."/>
            <person name="Wedrychowicz H."/>
        </authorList>
    </citation>
    <scope>NUCLEOTIDE SEQUENCE [LARGE SCALE GENOMIC DNA]</scope>
    <source>
        <strain evidence="2 3">CGMCC 1.12213</strain>
    </source>
</reference>
<evidence type="ECO:0000313" key="2">
    <source>
        <dbReference type="EMBL" id="SHI38785.1"/>
    </source>
</evidence>
<gene>
    <name evidence="2" type="ORF">SAMN05216261_0565</name>
</gene>
<name>A0A1M6AQQ0_9FLAO</name>
<evidence type="ECO:0000256" key="1">
    <source>
        <dbReference type="SAM" id="Coils"/>
    </source>
</evidence>
<organism evidence="2 3">
    <name type="scientific">Algibacter luteus</name>
    <dbReference type="NCBI Taxonomy" id="1178825"/>
    <lineage>
        <taxon>Bacteria</taxon>
        <taxon>Pseudomonadati</taxon>
        <taxon>Bacteroidota</taxon>
        <taxon>Flavobacteriia</taxon>
        <taxon>Flavobacteriales</taxon>
        <taxon>Flavobacteriaceae</taxon>
        <taxon>Algibacter</taxon>
    </lineage>
</organism>
<feature type="coiled-coil region" evidence="1">
    <location>
        <begin position="41"/>
        <end position="68"/>
    </location>
</feature>
<protein>
    <recommendedName>
        <fullName evidence="4">Lipoprotein</fullName>
    </recommendedName>
</protein>